<dbReference type="GO" id="GO:0005829">
    <property type="term" value="C:cytosol"/>
    <property type="evidence" value="ECO:0007669"/>
    <property type="project" value="EnsemblFungi"/>
</dbReference>
<dbReference type="OrthoDB" id="4035998at2759"/>
<feature type="compositionally biased region" description="Acidic residues" evidence="3">
    <location>
        <begin position="235"/>
        <end position="252"/>
    </location>
</feature>
<dbReference type="HOGENOM" id="CLU_069667_1_0_1"/>
<keyword evidence="2" id="KW-0175">Coiled coil</keyword>
<evidence type="ECO:0000256" key="3">
    <source>
        <dbReference type="SAM" id="MobiDB-lite"/>
    </source>
</evidence>
<dbReference type="eggNOG" id="ENOG502QRG5">
    <property type="taxonomic scope" value="Eukaryota"/>
</dbReference>
<dbReference type="KEGG" id="tdl:TDEL_0A01380"/>
<dbReference type="STRING" id="1076872.G8ZLH6"/>
<dbReference type="GO" id="GO:0000217">
    <property type="term" value="F:DNA secondary structure binding"/>
    <property type="evidence" value="ECO:0007669"/>
    <property type="project" value="EnsemblFungi"/>
</dbReference>
<dbReference type="GO" id="GO:0000122">
    <property type="term" value="P:negative regulation of transcription by RNA polymerase II"/>
    <property type="evidence" value="ECO:0007669"/>
    <property type="project" value="EnsemblFungi"/>
</dbReference>
<feature type="compositionally biased region" description="Acidic residues" evidence="3">
    <location>
        <begin position="284"/>
        <end position="305"/>
    </location>
</feature>
<feature type="compositionally biased region" description="Basic and acidic residues" evidence="3">
    <location>
        <begin position="214"/>
        <end position="234"/>
    </location>
</feature>
<dbReference type="Proteomes" id="UP000005627">
    <property type="component" value="Chromosome 1"/>
</dbReference>
<feature type="compositionally biased region" description="Basic and acidic residues" evidence="3">
    <location>
        <begin position="114"/>
        <end position="129"/>
    </location>
</feature>
<feature type="compositionally biased region" description="Basic and acidic residues" evidence="3">
    <location>
        <begin position="253"/>
        <end position="270"/>
    </location>
</feature>
<dbReference type="SMART" id="SM00784">
    <property type="entry name" value="SPT2"/>
    <property type="match status" value="1"/>
</dbReference>
<feature type="compositionally biased region" description="Basic and acidic residues" evidence="3">
    <location>
        <begin position="41"/>
        <end position="68"/>
    </location>
</feature>
<proteinExistence type="inferred from homology"/>
<evidence type="ECO:0008006" key="6">
    <source>
        <dbReference type="Google" id="ProtNLM"/>
    </source>
</evidence>
<dbReference type="InParanoid" id="G8ZLH6"/>
<comment type="similarity">
    <text evidence="1">Belongs to the SPT2 family.</text>
</comment>
<feature type="compositionally biased region" description="Polar residues" evidence="3">
    <location>
        <begin position="104"/>
        <end position="113"/>
    </location>
</feature>
<reference evidence="4 5" key="1">
    <citation type="journal article" date="2011" name="Proc. Natl. Acad. Sci. U.S.A.">
        <title>Evolutionary erosion of yeast sex chromosomes by mating-type switching accidents.</title>
        <authorList>
            <person name="Gordon J.L."/>
            <person name="Armisen D."/>
            <person name="Proux-Wera E."/>
            <person name="Oheigeartaigh S.S."/>
            <person name="Byrne K.P."/>
            <person name="Wolfe K.H."/>
        </authorList>
    </citation>
    <scope>NUCLEOTIDE SEQUENCE [LARGE SCALE GENOMIC DNA]</scope>
    <source>
        <strain evidence="5">ATCC 10662 / CBS 1146 / NBRC 0425 / NCYC 2629 / NRRL Y-866</strain>
    </source>
</reference>
<dbReference type="GO" id="GO:0140673">
    <property type="term" value="P:transcription elongation-coupled chromatin remodeling"/>
    <property type="evidence" value="ECO:0007669"/>
    <property type="project" value="EnsemblFungi"/>
</dbReference>
<evidence type="ECO:0000256" key="1">
    <source>
        <dbReference type="ARBA" id="ARBA00006461"/>
    </source>
</evidence>
<gene>
    <name evidence="4" type="primary">TDEL0A01380</name>
    <name evidence="4" type="ORF">TDEL_0A01380</name>
</gene>
<accession>G8ZLH6</accession>
<name>G8ZLH6_TORDE</name>
<dbReference type="Pfam" id="PF08243">
    <property type="entry name" value="SPT2"/>
    <property type="match status" value="1"/>
</dbReference>
<feature type="region of interest" description="Disordered" evidence="3">
    <location>
        <begin position="282"/>
        <end position="337"/>
    </location>
</feature>
<organism evidence="4 5">
    <name type="scientific">Torulaspora delbrueckii</name>
    <name type="common">Yeast</name>
    <name type="synonym">Candida colliculosa</name>
    <dbReference type="NCBI Taxonomy" id="4950"/>
    <lineage>
        <taxon>Eukaryota</taxon>
        <taxon>Fungi</taxon>
        <taxon>Dikarya</taxon>
        <taxon>Ascomycota</taxon>
        <taxon>Saccharomycotina</taxon>
        <taxon>Saccharomycetes</taxon>
        <taxon>Saccharomycetales</taxon>
        <taxon>Saccharomycetaceae</taxon>
        <taxon>Torulaspora</taxon>
    </lineage>
</organism>
<sequence length="337" mass="39533">MSFLSKISNLRKATPVVPPKQEPVSDKKSNEEEYTILPRNYVREEDPAVRRLKELRRQELLKSGELSKKVRGQSKPAPTRRRKDDDEGGSMGTKFKRKVRPHSAGSSLPTTNAKKAEPLKKLSFDELMKQAENNAQEKPNAMKEPSPVNSGPHRIPKSQGTTQQYVKKIGFKKGADRRNRNSTSPVPEIPTTKPYRDEPAPIKLKTMVNGFAKPNEKLRRQLEQRKRTIKPRTEYEDDGSDLDDFIEDDTMESENRRQSQRDTGYDRDEIWAMFNRGKRRSDYAFDDMEDDDMEANEMEILEEEEQARRMARLEDKREEQWLKRHEQEKKRRKRMKD</sequence>
<evidence type="ECO:0000313" key="5">
    <source>
        <dbReference type="Proteomes" id="UP000005627"/>
    </source>
</evidence>
<evidence type="ECO:0000256" key="2">
    <source>
        <dbReference type="ARBA" id="ARBA00023054"/>
    </source>
</evidence>
<dbReference type="GO" id="GO:0042393">
    <property type="term" value="F:histone binding"/>
    <property type="evidence" value="ECO:0007669"/>
    <property type="project" value="EnsemblFungi"/>
</dbReference>
<feature type="compositionally biased region" description="Basic and acidic residues" evidence="3">
    <location>
        <begin position="306"/>
        <end position="329"/>
    </location>
</feature>
<dbReference type="RefSeq" id="XP_003678681.1">
    <property type="nucleotide sequence ID" value="XM_003678633.1"/>
</dbReference>
<evidence type="ECO:0000313" key="4">
    <source>
        <dbReference type="EMBL" id="CCE89470.1"/>
    </source>
</evidence>
<dbReference type="AlphaFoldDB" id="G8ZLH6"/>
<dbReference type="FunCoup" id="G8ZLH6">
    <property type="interactions" value="499"/>
</dbReference>
<dbReference type="GO" id="GO:0005634">
    <property type="term" value="C:nucleus"/>
    <property type="evidence" value="ECO:0007669"/>
    <property type="project" value="EnsemblFungi"/>
</dbReference>
<dbReference type="GO" id="GO:0140713">
    <property type="term" value="F:histone chaperone activity"/>
    <property type="evidence" value="ECO:0007669"/>
    <property type="project" value="EnsemblFungi"/>
</dbReference>
<dbReference type="InterPro" id="IPR013256">
    <property type="entry name" value="Chromatin_SPT2"/>
</dbReference>
<dbReference type="GeneID" id="11502730"/>
<keyword evidence="5" id="KW-1185">Reference proteome</keyword>
<protein>
    <recommendedName>
        <fullName evidence="6">SPT2 chromatin protein</fullName>
    </recommendedName>
</protein>
<dbReference type="EMBL" id="HE616742">
    <property type="protein sequence ID" value="CCE89470.1"/>
    <property type="molecule type" value="Genomic_DNA"/>
</dbReference>
<dbReference type="GO" id="GO:0031507">
    <property type="term" value="P:heterochromatin formation"/>
    <property type="evidence" value="ECO:0007669"/>
    <property type="project" value="EnsemblFungi"/>
</dbReference>
<feature type="region of interest" description="Disordered" evidence="3">
    <location>
        <begin position="1"/>
        <end position="270"/>
    </location>
</feature>